<accession>A0A6J7DIQ1</accession>
<gene>
    <name evidence="2" type="ORF">UFOPK3423_00710</name>
</gene>
<feature type="compositionally biased region" description="Low complexity" evidence="1">
    <location>
        <begin position="1"/>
        <end position="18"/>
    </location>
</feature>
<sequence>MPEGIHAAAAGRHVAARGPRPLACDHDREAASAGMARPQPVADLFEIERPLRDEDRVGAARHPRMAGDPSGVAAHHLDDEHPVVGLGRGVEAVDRVGGDLDGGVEAEGVVGPGEIVVDRLRDAHHRDAVVGESRGDAERVLAADRDQRLDARALHRAPDDGGSVGSVPVGVGAGGAENRPAAVDQPRSAVDRQLDHVVVDESGPAVAHADELVAVVLRAPAHDRAQDGIEAGTVAAAGEQTDAHRPIVARAGRADPVVS</sequence>
<protein>
    <submittedName>
        <fullName evidence="2">Unannotated protein</fullName>
    </submittedName>
</protein>
<name>A0A6J7DIQ1_9ZZZZ</name>
<feature type="region of interest" description="Disordered" evidence="1">
    <location>
        <begin position="1"/>
        <end position="40"/>
    </location>
</feature>
<dbReference type="AlphaFoldDB" id="A0A6J7DIQ1"/>
<proteinExistence type="predicted"/>
<dbReference type="EMBL" id="CAFBLQ010000059">
    <property type="protein sequence ID" value="CAB4870406.1"/>
    <property type="molecule type" value="Genomic_DNA"/>
</dbReference>
<evidence type="ECO:0000313" key="2">
    <source>
        <dbReference type="EMBL" id="CAB4870406.1"/>
    </source>
</evidence>
<evidence type="ECO:0000256" key="1">
    <source>
        <dbReference type="SAM" id="MobiDB-lite"/>
    </source>
</evidence>
<reference evidence="2" key="1">
    <citation type="submission" date="2020-05" db="EMBL/GenBank/DDBJ databases">
        <authorList>
            <person name="Chiriac C."/>
            <person name="Salcher M."/>
            <person name="Ghai R."/>
            <person name="Kavagutti S V."/>
        </authorList>
    </citation>
    <scope>NUCLEOTIDE SEQUENCE</scope>
</reference>
<organism evidence="2">
    <name type="scientific">freshwater metagenome</name>
    <dbReference type="NCBI Taxonomy" id="449393"/>
    <lineage>
        <taxon>unclassified sequences</taxon>
        <taxon>metagenomes</taxon>
        <taxon>ecological metagenomes</taxon>
    </lineage>
</organism>